<evidence type="ECO:0000313" key="7">
    <source>
        <dbReference type="EMBL" id="CAC5414403.1"/>
    </source>
</evidence>
<reference evidence="7 8" key="1">
    <citation type="submission" date="2020-06" db="EMBL/GenBank/DDBJ databases">
        <authorList>
            <person name="Li R."/>
            <person name="Bekaert M."/>
        </authorList>
    </citation>
    <scope>NUCLEOTIDE SEQUENCE [LARGE SCALE GENOMIC DNA]</scope>
    <source>
        <strain evidence="8">wild</strain>
    </source>
</reference>
<dbReference type="GO" id="GO:0046872">
    <property type="term" value="F:metal ion binding"/>
    <property type="evidence" value="ECO:0007669"/>
    <property type="project" value="UniProtKB-KW"/>
</dbReference>
<keyword evidence="2 5" id="KW-0547">Nucleotide-binding</keyword>
<feature type="binding site" evidence="5">
    <location>
        <position position="87"/>
    </location>
    <ligand>
        <name>GTP</name>
        <dbReference type="ChEBI" id="CHEBI:37565"/>
    </ligand>
</feature>
<dbReference type="InterPro" id="IPR027417">
    <property type="entry name" value="P-loop_NTPase"/>
</dbReference>
<dbReference type="FunFam" id="3.40.50.300:FF:000934">
    <property type="entry name" value="ADP-ribosylation factor-like 15 isoform X1"/>
    <property type="match status" value="1"/>
</dbReference>
<evidence type="ECO:0000313" key="8">
    <source>
        <dbReference type="Proteomes" id="UP000507470"/>
    </source>
</evidence>
<name>A0A6J8E307_MYTCO</name>
<dbReference type="GO" id="GO:0003924">
    <property type="term" value="F:GTPase activity"/>
    <property type="evidence" value="ECO:0007669"/>
    <property type="project" value="InterPro"/>
</dbReference>
<dbReference type="AlphaFoldDB" id="A0A6J8E307"/>
<dbReference type="OrthoDB" id="414781at2759"/>
<evidence type="ECO:0000256" key="2">
    <source>
        <dbReference type="ARBA" id="ARBA00022741"/>
    </source>
</evidence>
<dbReference type="EMBL" id="CACVKT020008341">
    <property type="protein sequence ID" value="CAC5414403.1"/>
    <property type="molecule type" value="Genomic_DNA"/>
</dbReference>
<dbReference type="SMART" id="SM00178">
    <property type="entry name" value="SAR"/>
    <property type="match status" value="1"/>
</dbReference>
<evidence type="ECO:0000256" key="1">
    <source>
        <dbReference type="ARBA" id="ARBA00010290"/>
    </source>
</evidence>
<dbReference type="InterPro" id="IPR006689">
    <property type="entry name" value="Small_GTPase_ARF/SAR"/>
</dbReference>
<sequence>MCESMQLYFAVLRIGLYTFFRRICGKAPAAPKPTFSVLCLGLANSGKSTILTLLSGENADGIRPTVGFSIKALMFGDCFVDVKELGGSDNVRMYWNKYFCGAQAVIFVIDSASSEESMKTANAELHKALADPELDGLPLLVLGNQQDKEDARSKEQITKELELGLQSTARKWIIHTCSMKNKEEIMAAFQDFNKLLLEMKEKEEREDKTEEQDGEFSKI</sequence>
<dbReference type="GO" id="GO:0005525">
    <property type="term" value="F:GTP binding"/>
    <property type="evidence" value="ECO:0007669"/>
    <property type="project" value="UniProtKB-KW"/>
</dbReference>
<dbReference type="Proteomes" id="UP000507470">
    <property type="component" value="Unassembled WGS sequence"/>
</dbReference>
<proteinExistence type="inferred from homology"/>
<keyword evidence="6" id="KW-0479">Metal-binding</keyword>
<keyword evidence="8" id="KW-1185">Reference proteome</keyword>
<feature type="binding site" evidence="5">
    <location>
        <begin position="41"/>
        <end position="48"/>
    </location>
    <ligand>
        <name>GTP</name>
        <dbReference type="ChEBI" id="CHEBI:37565"/>
    </ligand>
</feature>
<protein>
    <recommendedName>
        <fullName evidence="4">ADP-ribosylation factor-like protein 15</fullName>
    </recommendedName>
</protein>
<feature type="binding site" evidence="5">
    <location>
        <begin position="144"/>
        <end position="147"/>
    </location>
    <ligand>
        <name>GTP</name>
        <dbReference type="ChEBI" id="CHEBI:37565"/>
    </ligand>
</feature>
<evidence type="ECO:0000256" key="4">
    <source>
        <dbReference type="ARBA" id="ARBA00072404"/>
    </source>
</evidence>
<keyword evidence="6" id="KW-0460">Magnesium</keyword>
<feature type="binding site" evidence="6">
    <location>
        <position position="48"/>
    </location>
    <ligand>
        <name>Mg(2+)</name>
        <dbReference type="ChEBI" id="CHEBI:18420"/>
    </ligand>
</feature>
<accession>A0A6J8E307</accession>
<dbReference type="SMART" id="SM00177">
    <property type="entry name" value="ARF"/>
    <property type="match status" value="1"/>
</dbReference>
<dbReference type="PRINTS" id="PR00328">
    <property type="entry name" value="SAR1GTPBP"/>
</dbReference>
<organism evidence="7 8">
    <name type="scientific">Mytilus coruscus</name>
    <name type="common">Sea mussel</name>
    <dbReference type="NCBI Taxonomy" id="42192"/>
    <lineage>
        <taxon>Eukaryota</taxon>
        <taxon>Metazoa</taxon>
        <taxon>Spiralia</taxon>
        <taxon>Lophotrochozoa</taxon>
        <taxon>Mollusca</taxon>
        <taxon>Bivalvia</taxon>
        <taxon>Autobranchia</taxon>
        <taxon>Pteriomorphia</taxon>
        <taxon>Mytilida</taxon>
        <taxon>Mytiloidea</taxon>
        <taxon>Mytilidae</taxon>
        <taxon>Mytilinae</taxon>
        <taxon>Mytilus</taxon>
    </lineage>
</organism>
<dbReference type="PANTHER" id="PTHR46693:SF1">
    <property type="entry name" value="ADP-RIBOSYLATION FACTOR-LIKE PROTEIN 15"/>
    <property type="match status" value="1"/>
</dbReference>
<evidence type="ECO:0000256" key="3">
    <source>
        <dbReference type="ARBA" id="ARBA00023134"/>
    </source>
</evidence>
<evidence type="ECO:0000256" key="5">
    <source>
        <dbReference type="PIRSR" id="PIRSR606689-1"/>
    </source>
</evidence>
<feature type="binding site" evidence="6">
    <location>
        <position position="65"/>
    </location>
    <ligand>
        <name>Mg(2+)</name>
        <dbReference type="ChEBI" id="CHEBI:18420"/>
    </ligand>
</feature>
<dbReference type="Pfam" id="PF00025">
    <property type="entry name" value="Arf"/>
    <property type="match status" value="1"/>
</dbReference>
<dbReference type="SUPFAM" id="SSF52540">
    <property type="entry name" value="P-loop containing nucleoside triphosphate hydrolases"/>
    <property type="match status" value="1"/>
</dbReference>
<evidence type="ECO:0000256" key="6">
    <source>
        <dbReference type="PIRSR" id="PIRSR606689-2"/>
    </source>
</evidence>
<dbReference type="InterPro" id="IPR042292">
    <property type="entry name" value="ARL15"/>
</dbReference>
<dbReference type="Gene3D" id="3.40.50.300">
    <property type="entry name" value="P-loop containing nucleotide triphosphate hydrolases"/>
    <property type="match status" value="1"/>
</dbReference>
<comment type="similarity">
    <text evidence="1">Belongs to the small GTPase superfamily. Arf family.</text>
</comment>
<dbReference type="PROSITE" id="PS51417">
    <property type="entry name" value="ARF"/>
    <property type="match status" value="1"/>
</dbReference>
<dbReference type="PANTHER" id="PTHR46693">
    <property type="entry name" value="ADP-RIBOSYLATION FACTOR-LIKE PROTEIN 15"/>
    <property type="match status" value="1"/>
</dbReference>
<gene>
    <name evidence="7" type="ORF">MCOR_47215</name>
</gene>
<keyword evidence="3 5" id="KW-0342">GTP-binding</keyword>